<dbReference type="EMBL" id="BPLQ01010460">
    <property type="protein sequence ID" value="GIY50863.1"/>
    <property type="molecule type" value="Genomic_DNA"/>
</dbReference>
<feature type="region of interest" description="Disordered" evidence="1">
    <location>
        <begin position="42"/>
        <end position="74"/>
    </location>
</feature>
<evidence type="ECO:0000313" key="3">
    <source>
        <dbReference type="Proteomes" id="UP001054837"/>
    </source>
</evidence>
<protein>
    <submittedName>
        <fullName evidence="2">Uncharacterized protein</fullName>
    </submittedName>
</protein>
<proteinExistence type="predicted"/>
<comment type="caution">
    <text evidence="2">The sequence shown here is derived from an EMBL/GenBank/DDBJ whole genome shotgun (WGS) entry which is preliminary data.</text>
</comment>
<gene>
    <name evidence="2" type="ORF">CDAR_9201</name>
</gene>
<name>A0AAV4TWC6_9ARAC</name>
<reference evidence="2 3" key="1">
    <citation type="submission" date="2021-06" db="EMBL/GenBank/DDBJ databases">
        <title>Caerostris darwini draft genome.</title>
        <authorList>
            <person name="Kono N."/>
            <person name="Arakawa K."/>
        </authorList>
    </citation>
    <scope>NUCLEOTIDE SEQUENCE [LARGE SCALE GENOMIC DNA]</scope>
</reference>
<organism evidence="2 3">
    <name type="scientific">Caerostris darwini</name>
    <dbReference type="NCBI Taxonomy" id="1538125"/>
    <lineage>
        <taxon>Eukaryota</taxon>
        <taxon>Metazoa</taxon>
        <taxon>Ecdysozoa</taxon>
        <taxon>Arthropoda</taxon>
        <taxon>Chelicerata</taxon>
        <taxon>Arachnida</taxon>
        <taxon>Araneae</taxon>
        <taxon>Araneomorphae</taxon>
        <taxon>Entelegynae</taxon>
        <taxon>Araneoidea</taxon>
        <taxon>Araneidae</taxon>
        <taxon>Caerostris</taxon>
    </lineage>
</organism>
<accession>A0AAV4TWC6</accession>
<dbReference type="AlphaFoldDB" id="A0AAV4TWC6"/>
<sequence>MITLLFFKNKIDVRWMCIPVLHVLPLRYQTVDVAALRNTRNAPANRLTGGSHGPLTSGALSGPDNGEEATDGNKVNRMQMSPLLLAFLTVVPEAE</sequence>
<keyword evidence="3" id="KW-1185">Reference proteome</keyword>
<dbReference type="Proteomes" id="UP001054837">
    <property type="component" value="Unassembled WGS sequence"/>
</dbReference>
<evidence type="ECO:0000256" key="1">
    <source>
        <dbReference type="SAM" id="MobiDB-lite"/>
    </source>
</evidence>
<evidence type="ECO:0000313" key="2">
    <source>
        <dbReference type="EMBL" id="GIY50863.1"/>
    </source>
</evidence>